<keyword evidence="1" id="KW-1133">Transmembrane helix</keyword>
<sequence>MEEGEFVPLVSRGHNSTCLKDLEAKGDANWDEDGKFMEDDSPTLLKGTGIDGNTISSPNFASDALSDSEDMNMEARCFTKDDHDSSFIKFQSVHSSSFCLLPEFLFFHSMRVLDFIVVLVVLIFSLLWLKVGGFCLMVVDLVFPIEPIFLLLIIIGISGELFFLCLVMPPLCWIERLLDWADDADFENFLSSHSLNLRPYNKWKFRKNLKPFVVIFQSFDLYVVNIPFSYSFSSYFVYFLQMQLFAKTIQDNIRLLSMQGGFSASFS</sequence>
<reference evidence="2 3" key="2">
    <citation type="journal article" date="2017" name="Nature">
        <title>The Apostasia genome and the evolution of orchids.</title>
        <authorList>
            <person name="Zhang G.Q."/>
            <person name="Liu K.W."/>
            <person name="Li Z."/>
            <person name="Lohaus R."/>
            <person name="Hsiao Y.Y."/>
            <person name="Niu S.C."/>
            <person name="Wang J.Y."/>
            <person name="Lin Y.C."/>
            <person name="Xu Q."/>
            <person name="Chen L.J."/>
            <person name="Yoshida K."/>
            <person name="Fujiwara S."/>
            <person name="Wang Z.W."/>
            <person name="Zhang Y.Q."/>
            <person name="Mitsuda N."/>
            <person name="Wang M."/>
            <person name="Liu G.H."/>
            <person name="Pecoraro L."/>
            <person name="Huang H.X."/>
            <person name="Xiao X.J."/>
            <person name="Lin M."/>
            <person name="Wu X.Y."/>
            <person name="Wu W.L."/>
            <person name="Chen Y.Y."/>
            <person name="Chang S.B."/>
            <person name="Sakamoto S."/>
            <person name="Ohme-Takagi M."/>
            <person name="Yagi M."/>
            <person name="Zeng S.J."/>
            <person name="Shen C.Y."/>
            <person name="Yeh C.M."/>
            <person name="Luo Y.B."/>
            <person name="Tsai W.C."/>
            <person name="Van de Peer Y."/>
            <person name="Liu Z.J."/>
        </authorList>
    </citation>
    <scope>NUCLEOTIDE SEQUENCE [LARGE SCALE GENOMIC DNA]</scope>
    <source>
        <tissue evidence="2">The whole plant</tissue>
    </source>
</reference>
<feature type="transmembrane region" description="Helical" evidence="1">
    <location>
        <begin position="212"/>
        <end position="232"/>
    </location>
</feature>
<keyword evidence="1" id="KW-0812">Transmembrane</keyword>
<dbReference type="Proteomes" id="UP000233837">
    <property type="component" value="Unassembled WGS sequence"/>
</dbReference>
<proteinExistence type="predicted"/>
<accession>A0A2I0X1J9</accession>
<evidence type="ECO:0000256" key="1">
    <source>
        <dbReference type="SAM" id="Phobius"/>
    </source>
</evidence>
<keyword evidence="1" id="KW-0472">Membrane</keyword>
<keyword evidence="3" id="KW-1185">Reference proteome</keyword>
<reference evidence="2 3" key="1">
    <citation type="journal article" date="2016" name="Sci. Rep.">
        <title>The Dendrobium catenatum Lindl. genome sequence provides insights into polysaccharide synthase, floral development and adaptive evolution.</title>
        <authorList>
            <person name="Zhang G.Q."/>
            <person name="Xu Q."/>
            <person name="Bian C."/>
            <person name="Tsai W.C."/>
            <person name="Yeh C.M."/>
            <person name="Liu K.W."/>
            <person name="Yoshida K."/>
            <person name="Zhang L.S."/>
            <person name="Chang S.B."/>
            <person name="Chen F."/>
            <person name="Shi Y."/>
            <person name="Su Y.Y."/>
            <person name="Zhang Y.Q."/>
            <person name="Chen L.J."/>
            <person name="Yin Y."/>
            <person name="Lin M."/>
            <person name="Huang H."/>
            <person name="Deng H."/>
            <person name="Wang Z.W."/>
            <person name="Zhu S.L."/>
            <person name="Zhao X."/>
            <person name="Deng C."/>
            <person name="Niu S.C."/>
            <person name="Huang J."/>
            <person name="Wang M."/>
            <person name="Liu G.H."/>
            <person name="Yang H.J."/>
            <person name="Xiao X.J."/>
            <person name="Hsiao Y.Y."/>
            <person name="Wu W.L."/>
            <person name="Chen Y.Y."/>
            <person name="Mitsuda N."/>
            <person name="Ohme-Takagi M."/>
            <person name="Luo Y.B."/>
            <person name="Van de Peer Y."/>
            <person name="Liu Z.J."/>
        </authorList>
    </citation>
    <scope>NUCLEOTIDE SEQUENCE [LARGE SCALE GENOMIC DNA]</scope>
    <source>
        <tissue evidence="2">The whole plant</tissue>
    </source>
</reference>
<evidence type="ECO:0000313" key="3">
    <source>
        <dbReference type="Proteomes" id="UP000233837"/>
    </source>
</evidence>
<protein>
    <submittedName>
        <fullName evidence="2">Uncharacterized protein</fullName>
    </submittedName>
</protein>
<organism evidence="2 3">
    <name type="scientific">Dendrobium catenatum</name>
    <dbReference type="NCBI Taxonomy" id="906689"/>
    <lineage>
        <taxon>Eukaryota</taxon>
        <taxon>Viridiplantae</taxon>
        <taxon>Streptophyta</taxon>
        <taxon>Embryophyta</taxon>
        <taxon>Tracheophyta</taxon>
        <taxon>Spermatophyta</taxon>
        <taxon>Magnoliopsida</taxon>
        <taxon>Liliopsida</taxon>
        <taxon>Asparagales</taxon>
        <taxon>Orchidaceae</taxon>
        <taxon>Epidendroideae</taxon>
        <taxon>Malaxideae</taxon>
        <taxon>Dendrobiinae</taxon>
        <taxon>Dendrobium</taxon>
    </lineage>
</organism>
<name>A0A2I0X1J9_9ASPA</name>
<feature type="transmembrane region" description="Helical" evidence="1">
    <location>
        <begin position="115"/>
        <end position="142"/>
    </location>
</feature>
<feature type="transmembrane region" description="Helical" evidence="1">
    <location>
        <begin position="148"/>
        <end position="168"/>
    </location>
</feature>
<dbReference type="EMBL" id="KZ502211">
    <property type="protein sequence ID" value="PKU81798.1"/>
    <property type="molecule type" value="Genomic_DNA"/>
</dbReference>
<dbReference type="AlphaFoldDB" id="A0A2I0X1J9"/>
<evidence type="ECO:0000313" key="2">
    <source>
        <dbReference type="EMBL" id="PKU81798.1"/>
    </source>
</evidence>
<gene>
    <name evidence="2" type="ORF">MA16_Dca003814</name>
</gene>